<comment type="subunit">
    <text evidence="6">Monomer. Associates with the 50S ribosomal subunit.</text>
</comment>
<feature type="coiled-coil region" evidence="9">
    <location>
        <begin position="160"/>
        <end position="194"/>
    </location>
</feature>
<keyword evidence="9" id="KW-0175">Coiled coil</keyword>
<dbReference type="CDD" id="cd01878">
    <property type="entry name" value="HflX"/>
    <property type="match status" value="1"/>
</dbReference>
<dbReference type="PANTHER" id="PTHR10229">
    <property type="entry name" value="GTP-BINDING PROTEIN HFLX"/>
    <property type="match status" value="1"/>
</dbReference>
<evidence type="ECO:0000256" key="3">
    <source>
        <dbReference type="ARBA" id="ARBA00022741"/>
    </source>
</evidence>
<name>A0AAJ2NLX3_ALKPS</name>
<dbReference type="InterPro" id="IPR016496">
    <property type="entry name" value="GTPase_HflX"/>
</dbReference>
<dbReference type="InterPro" id="IPR005225">
    <property type="entry name" value="Small_GTP-bd"/>
</dbReference>
<gene>
    <name evidence="6 11" type="primary">hflX</name>
    <name evidence="11" type="ORF">RYX45_08315</name>
</gene>
<dbReference type="PRINTS" id="PR00326">
    <property type="entry name" value="GTP1OBG"/>
</dbReference>
<comment type="similarity">
    <text evidence="6">Belongs to the TRAFAC class OBG-HflX-like GTPase superfamily. HflX GTPase family.</text>
</comment>
<organism evidence="11 12">
    <name type="scientific">Alkalihalophilus pseudofirmus</name>
    <name type="common">Bacillus pseudofirmus</name>
    <dbReference type="NCBI Taxonomy" id="79885"/>
    <lineage>
        <taxon>Bacteria</taxon>
        <taxon>Bacillati</taxon>
        <taxon>Bacillota</taxon>
        <taxon>Bacilli</taxon>
        <taxon>Bacillales</taxon>
        <taxon>Bacillaceae</taxon>
        <taxon>Alkalihalophilus</taxon>
    </lineage>
</organism>
<evidence type="ECO:0000256" key="8">
    <source>
        <dbReference type="PIRSR" id="PIRSR006809-2"/>
    </source>
</evidence>
<dbReference type="Gene3D" id="3.40.50.11060">
    <property type="entry name" value="GTPase HflX, N-terminal domain"/>
    <property type="match status" value="1"/>
</dbReference>
<feature type="binding site" evidence="7">
    <location>
        <begin position="341"/>
        <end position="343"/>
    </location>
    <ligand>
        <name>GTP</name>
        <dbReference type="ChEBI" id="CHEBI:37565"/>
    </ligand>
</feature>
<dbReference type="Pfam" id="PF01926">
    <property type="entry name" value="MMR_HSR1"/>
    <property type="match status" value="1"/>
</dbReference>
<evidence type="ECO:0000256" key="9">
    <source>
        <dbReference type="SAM" id="Coils"/>
    </source>
</evidence>
<keyword evidence="4 8" id="KW-0460">Magnesium</keyword>
<dbReference type="InterPro" id="IPR025121">
    <property type="entry name" value="GTPase_HflX_N"/>
</dbReference>
<comment type="function">
    <text evidence="6">GTPase that associates with the 50S ribosomal subunit and may have a role during protein synthesis or ribosome biogenesis.</text>
</comment>
<evidence type="ECO:0000256" key="2">
    <source>
        <dbReference type="ARBA" id="ARBA00022723"/>
    </source>
</evidence>
<dbReference type="Gene3D" id="3.40.50.300">
    <property type="entry name" value="P-loop containing nucleotide triphosphate hydrolases"/>
    <property type="match status" value="1"/>
</dbReference>
<accession>A0AAJ2NLX3</accession>
<dbReference type="RefSeq" id="WP_323466528.1">
    <property type="nucleotide sequence ID" value="NZ_CP144224.1"/>
</dbReference>
<evidence type="ECO:0000259" key="10">
    <source>
        <dbReference type="PROSITE" id="PS51705"/>
    </source>
</evidence>
<feature type="binding site" evidence="8">
    <location>
        <position position="214"/>
    </location>
    <ligand>
        <name>Mg(2+)</name>
        <dbReference type="ChEBI" id="CHEBI:18420"/>
    </ligand>
</feature>
<dbReference type="EMBL" id="JAWJAY010000001">
    <property type="protein sequence ID" value="MDV2885183.1"/>
    <property type="molecule type" value="Genomic_DNA"/>
</dbReference>
<feature type="binding site" evidence="7">
    <location>
        <begin position="207"/>
        <end position="214"/>
    </location>
    <ligand>
        <name>GTP</name>
        <dbReference type="ChEBI" id="CHEBI:37565"/>
    </ligand>
</feature>
<evidence type="ECO:0000313" key="12">
    <source>
        <dbReference type="Proteomes" id="UP001285636"/>
    </source>
</evidence>
<evidence type="ECO:0000256" key="5">
    <source>
        <dbReference type="ARBA" id="ARBA00023134"/>
    </source>
</evidence>
<dbReference type="InterPro" id="IPR027417">
    <property type="entry name" value="P-loop_NTPase"/>
</dbReference>
<dbReference type="FunFam" id="3.40.50.11060:FF:000001">
    <property type="entry name" value="GTPase HflX"/>
    <property type="match status" value="1"/>
</dbReference>
<comment type="caution">
    <text evidence="11">The sequence shown here is derived from an EMBL/GenBank/DDBJ whole genome shotgun (WGS) entry which is preliminary data.</text>
</comment>
<dbReference type="GO" id="GO:0046872">
    <property type="term" value="F:metal ion binding"/>
    <property type="evidence" value="ECO:0007669"/>
    <property type="project" value="UniProtKB-KW"/>
</dbReference>
<comment type="cofactor">
    <cofactor evidence="8">
        <name>Mg(2+)</name>
        <dbReference type="ChEBI" id="CHEBI:18420"/>
    </cofactor>
</comment>
<evidence type="ECO:0000256" key="7">
    <source>
        <dbReference type="PIRSR" id="PIRSR006809-1"/>
    </source>
</evidence>
<feature type="binding site" evidence="7">
    <location>
        <begin position="232"/>
        <end position="236"/>
    </location>
    <ligand>
        <name>GTP</name>
        <dbReference type="ChEBI" id="CHEBI:37565"/>
    </ligand>
</feature>
<evidence type="ECO:0000256" key="1">
    <source>
        <dbReference type="ARBA" id="ARBA00022490"/>
    </source>
</evidence>
<dbReference type="NCBIfam" id="TIGR00231">
    <property type="entry name" value="small_GTP"/>
    <property type="match status" value="1"/>
</dbReference>
<dbReference type="InterPro" id="IPR042108">
    <property type="entry name" value="GTPase_HflX_N_sf"/>
</dbReference>
<feature type="binding site" evidence="7">
    <location>
        <begin position="320"/>
        <end position="323"/>
    </location>
    <ligand>
        <name>GTP</name>
        <dbReference type="ChEBI" id="CHEBI:37565"/>
    </ligand>
</feature>
<keyword evidence="3 6" id="KW-0547">Nucleotide-binding</keyword>
<protein>
    <recommendedName>
        <fullName evidence="6">GTPase HflX</fullName>
    </recommendedName>
    <alternativeName>
        <fullName evidence="6">GTP-binding protein HflX</fullName>
    </alternativeName>
</protein>
<dbReference type="InterPro" id="IPR006073">
    <property type="entry name" value="GTP-bd"/>
</dbReference>
<dbReference type="GO" id="GO:0005737">
    <property type="term" value="C:cytoplasm"/>
    <property type="evidence" value="ECO:0007669"/>
    <property type="project" value="UniProtKB-SubCell"/>
</dbReference>
<keyword evidence="1 6" id="KW-0963">Cytoplasm</keyword>
<dbReference type="Proteomes" id="UP001285636">
    <property type="component" value="Unassembled WGS sequence"/>
</dbReference>
<dbReference type="Pfam" id="PF13167">
    <property type="entry name" value="GTP-bdg_N"/>
    <property type="match status" value="1"/>
</dbReference>
<dbReference type="Gene3D" id="6.10.250.2860">
    <property type="match status" value="1"/>
</dbReference>
<dbReference type="PIRSF" id="PIRSF006809">
    <property type="entry name" value="GTP-binding_hflX_prd"/>
    <property type="match status" value="1"/>
</dbReference>
<dbReference type="InterPro" id="IPR030394">
    <property type="entry name" value="G_HFLX_dom"/>
</dbReference>
<dbReference type="SUPFAM" id="SSF52540">
    <property type="entry name" value="P-loop containing nucleoside triphosphate hydrolases"/>
    <property type="match status" value="1"/>
</dbReference>
<comment type="subcellular location">
    <subcellularLocation>
        <location evidence="6">Cytoplasm</location>
    </subcellularLocation>
    <text evidence="6">May associate with membranes.</text>
</comment>
<dbReference type="AlphaFoldDB" id="A0AAJ2NLX3"/>
<evidence type="ECO:0000256" key="4">
    <source>
        <dbReference type="ARBA" id="ARBA00022842"/>
    </source>
</evidence>
<evidence type="ECO:0000256" key="6">
    <source>
        <dbReference type="HAMAP-Rule" id="MF_00900"/>
    </source>
</evidence>
<dbReference type="HAMAP" id="MF_00900">
    <property type="entry name" value="GTPase_HflX"/>
    <property type="match status" value="1"/>
</dbReference>
<keyword evidence="2 8" id="KW-0479">Metal-binding</keyword>
<dbReference type="Pfam" id="PF16360">
    <property type="entry name" value="GTP-bdg_M"/>
    <property type="match status" value="1"/>
</dbReference>
<dbReference type="GO" id="GO:0043022">
    <property type="term" value="F:ribosome binding"/>
    <property type="evidence" value="ECO:0007669"/>
    <property type="project" value="TreeGrafter"/>
</dbReference>
<sequence length="423" mass="47953">MQDIKQRDIEHVILVGCQVNREDEEFEQSIAELESLAKTAKGKVVGTITQKREKVEPSTYVGKGKVQELVHLIEETEADLVIFNDELQASQMRNLHAECGIAVIDRTQLILDIFASRAKSREGKLQVELAQLKYLLPRLSGQGLALSRQGGGIGTRGPGETQLETDRRHIRRRMNEIERQLEAVVNHRVRYREKRKKNAAIQLALVGYTNAGKSTLLNRLTKADTLEEDQLFATLDPTTRQLHLPSGFSVLMSDTVGFIQDLPTTLVASFRSTLEELKEADLLLHVVDCSHPDYEQHERTVIKLIEELEAHSIPQLLIYNKADQKTDVFIPTHTKDSIIMSAYNEEDLLALKVKIEQALKGMMMPYRSIIKADEGHILAAARQETMIHTQQFDESREAYVIEGHALENTSIYSQLKERLLKES</sequence>
<dbReference type="InterPro" id="IPR032305">
    <property type="entry name" value="GTP-bd_M"/>
</dbReference>
<feature type="binding site" evidence="7">
    <location>
        <begin position="254"/>
        <end position="257"/>
    </location>
    <ligand>
        <name>GTP</name>
        <dbReference type="ChEBI" id="CHEBI:37565"/>
    </ligand>
</feature>
<dbReference type="GO" id="GO:0005525">
    <property type="term" value="F:GTP binding"/>
    <property type="evidence" value="ECO:0007669"/>
    <property type="project" value="UniProtKB-UniRule"/>
</dbReference>
<reference evidence="11" key="1">
    <citation type="submission" date="2023-10" db="EMBL/GenBank/DDBJ databases">
        <title>Screening of Alkalihalophilus pseudofirmusBZ-TG-HK211 and Its Alleviation of Salt Stress on Rapeseed Growth.</title>
        <authorList>
            <person name="Zhao B."/>
            <person name="Guo T."/>
        </authorList>
    </citation>
    <scope>NUCLEOTIDE SEQUENCE</scope>
    <source>
        <strain evidence="11">BZ-TG-HK211</strain>
    </source>
</reference>
<dbReference type="NCBIfam" id="TIGR03156">
    <property type="entry name" value="GTP_HflX"/>
    <property type="match status" value="1"/>
</dbReference>
<dbReference type="PROSITE" id="PS51705">
    <property type="entry name" value="G_HFLX"/>
    <property type="match status" value="1"/>
</dbReference>
<dbReference type="GO" id="GO:0003924">
    <property type="term" value="F:GTPase activity"/>
    <property type="evidence" value="ECO:0007669"/>
    <property type="project" value="UniProtKB-UniRule"/>
</dbReference>
<dbReference type="FunFam" id="3.40.50.300:FF:000173">
    <property type="entry name" value="GTPase HflX"/>
    <property type="match status" value="1"/>
</dbReference>
<keyword evidence="5 6" id="KW-0342">GTP-binding</keyword>
<evidence type="ECO:0000313" key="11">
    <source>
        <dbReference type="EMBL" id="MDV2885183.1"/>
    </source>
</evidence>
<feature type="binding site" evidence="8">
    <location>
        <position position="234"/>
    </location>
    <ligand>
        <name>Mg(2+)</name>
        <dbReference type="ChEBI" id="CHEBI:18420"/>
    </ligand>
</feature>
<feature type="domain" description="Hflx-type G" evidence="10">
    <location>
        <begin position="201"/>
        <end position="363"/>
    </location>
</feature>
<dbReference type="PANTHER" id="PTHR10229:SF0">
    <property type="entry name" value="GTP-BINDING PROTEIN 6-RELATED"/>
    <property type="match status" value="1"/>
</dbReference>
<proteinExistence type="inferred from homology"/>